<dbReference type="GO" id="GO:0030003">
    <property type="term" value="P:intracellular monoatomic cation homeostasis"/>
    <property type="evidence" value="ECO:0007669"/>
    <property type="project" value="TreeGrafter"/>
</dbReference>
<evidence type="ECO:0000256" key="3">
    <source>
        <dbReference type="ARBA" id="ARBA00022692"/>
    </source>
</evidence>
<sequence length="770" mass="86702">MSHHFVTVCVVCVLCTTHTPCSAHTELSSMKQTTRDYVNSEHVLGPNEQLQPLWWSLIKFKESQAKDNRKENLHNLGTYKNSAVKFSSNVSNNNNGNKMSTLLMPSAVDETRTKRKTLQSMKVNKNVQDTYVPVIDEHFTTVKYLEIIERLGQIEISHNGELKSVQSTKDSNSINGIRRKRNVDIIDEKYFMRKIFETYGDGTSLTMEGFEKLLRKLGLLRLLTDISRLEDPNIVTSHENPLEKSKNIQNNGLTEYENGIRKERCLSSKELLSTVARDMPYNSITNNNTKLPSWLFERVCPALVYQLVGESSSERNGCILVPENYKPVIVTKYLGEDVSRNMVQVWAYSIISILIISLCGLFGVAVIPFMGKVYYHQLLQFLVALAVGTLCGDALIHLLPHAMMSHDHNHDHGHDEKDHVDIDHKEQHNLNMLKGLVSMMGLVLFFFTEKALTLVAEWRKLRQRRNKLPSRVRVMRETDGPNSNVVGEKLCKHKYSSYPYCYGEINTDAQDNHHNRQHNNHERPPVIEEEKPLTSNCNSVSKIMTNDVEKKPNEDWRLDDSIVNTKKNTDGADIPLNKSESYTVIIREHETKHHGHTHSHGHVHSAPESMSSVAWMVVMGDGLHNFTDGMAIGAAFSANIAGGFSTAIAVFCHELPHEIGDFAVLLKAGMSAKQAVFYNLLSSILCLFGMIFGVLLGSTPAVSSWMFAAAAGMFIYIALVDMIPELSSSHSAERSSHWQCILQALGLSCGLGIMLIIALYEQDLKNMFSD</sequence>
<keyword evidence="4 6" id="KW-1133">Transmembrane helix</keyword>
<reference evidence="8 9" key="1">
    <citation type="submission" date="2015-07" db="EMBL/GenBank/DDBJ databases">
        <title>The genome of Dufourea novaeangliae.</title>
        <authorList>
            <person name="Pan H."/>
            <person name="Kapheim K."/>
        </authorList>
    </citation>
    <scope>NUCLEOTIDE SEQUENCE [LARGE SCALE GENOMIC DNA]</scope>
    <source>
        <strain evidence="8">0120121106</strain>
        <tissue evidence="8">Whole body</tissue>
    </source>
</reference>
<dbReference type="STRING" id="178035.A0A154P2S3"/>
<keyword evidence="7" id="KW-0732">Signal</keyword>
<feature type="signal peptide" evidence="7">
    <location>
        <begin position="1"/>
        <end position="23"/>
    </location>
</feature>
<evidence type="ECO:0000256" key="6">
    <source>
        <dbReference type="SAM" id="Phobius"/>
    </source>
</evidence>
<feature type="transmembrane region" description="Helical" evidence="6">
    <location>
        <begin position="702"/>
        <end position="719"/>
    </location>
</feature>
<accession>A0A154P2S3</accession>
<dbReference type="InterPro" id="IPR003689">
    <property type="entry name" value="ZIP"/>
</dbReference>
<evidence type="ECO:0000256" key="7">
    <source>
        <dbReference type="SAM" id="SignalP"/>
    </source>
</evidence>
<dbReference type="OMA" id="ETQDNHH"/>
<dbReference type="GO" id="GO:0005886">
    <property type="term" value="C:plasma membrane"/>
    <property type="evidence" value="ECO:0007669"/>
    <property type="project" value="TreeGrafter"/>
</dbReference>
<organism evidence="8 9">
    <name type="scientific">Dufourea novaeangliae</name>
    <name type="common">Sweat bee</name>
    <dbReference type="NCBI Taxonomy" id="178035"/>
    <lineage>
        <taxon>Eukaryota</taxon>
        <taxon>Metazoa</taxon>
        <taxon>Ecdysozoa</taxon>
        <taxon>Arthropoda</taxon>
        <taxon>Hexapoda</taxon>
        <taxon>Insecta</taxon>
        <taxon>Pterygota</taxon>
        <taxon>Neoptera</taxon>
        <taxon>Endopterygota</taxon>
        <taxon>Hymenoptera</taxon>
        <taxon>Apocrita</taxon>
        <taxon>Aculeata</taxon>
        <taxon>Apoidea</taxon>
        <taxon>Anthophila</taxon>
        <taxon>Halictidae</taxon>
        <taxon>Rophitinae</taxon>
        <taxon>Dufourea</taxon>
    </lineage>
</organism>
<evidence type="ECO:0000313" key="9">
    <source>
        <dbReference type="Proteomes" id="UP000076502"/>
    </source>
</evidence>
<dbReference type="GO" id="GO:0005385">
    <property type="term" value="F:zinc ion transmembrane transporter activity"/>
    <property type="evidence" value="ECO:0007669"/>
    <property type="project" value="TreeGrafter"/>
</dbReference>
<keyword evidence="5 6" id="KW-0472">Membrane</keyword>
<dbReference type="AlphaFoldDB" id="A0A154P2S3"/>
<dbReference type="OrthoDB" id="200954at2759"/>
<dbReference type="EMBL" id="KQ434796">
    <property type="protein sequence ID" value="KZC05644.1"/>
    <property type="molecule type" value="Genomic_DNA"/>
</dbReference>
<name>A0A154P2S3_DUFNO</name>
<feature type="transmembrane region" description="Helical" evidence="6">
    <location>
        <begin position="345"/>
        <end position="367"/>
    </location>
</feature>
<comment type="subcellular location">
    <subcellularLocation>
        <location evidence="1">Membrane</location>
        <topology evidence="1">Multi-pass membrane protein</topology>
    </subcellularLocation>
</comment>
<evidence type="ECO:0000256" key="1">
    <source>
        <dbReference type="ARBA" id="ARBA00004141"/>
    </source>
</evidence>
<dbReference type="InterPro" id="IPR050799">
    <property type="entry name" value="ZIP_Transporter"/>
</dbReference>
<proteinExistence type="inferred from homology"/>
<dbReference type="GO" id="GO:0071578">
    <property type="term" value="P:zinc ion import across plasma membrane"/>
    <property type="evidence" value="ECO:0007669"/>
    <property type="project" value="TreeGrafter"/>
</dbReference>
<evidence type="ECO:0000256" key="4">
    <source>
        <dbReference type="ARBA" id="ARBA00022989"/>
    </source>
</evidence>
<comment type="similarity">
    <text evidence="2">Belongs to the ZIP transporter (TC 2.A.5) family.</text>
</comment>
<keyword evidence="3 6" id="KW-0812">Transmembrane</keyword>
<dbReference type="GO" id="GO:0140410">
    <property type="term" value="F:monoatomic cation:bicarbonate symporter activity"/>
    <property type="evidence" value="ECO:0007669"/>
    <property type="project" value="TreeGrafter"/>
</dbReference>
<evidence type="ECO:0000256" key="5">
    <source>
        <dbReference type="ARBA" id="ARBA00023136"/>
    </source>
</evidence>
<feature type="transmembrane region" description="Helical" evidence="6">
    <location>
        <begin position="740"/>
        <end position="760"/>
    </location>
</feature>
<dbReference type="Pfam" id="PF02535">
    <property type="entry name" value="Zip"/>
    <property type="match status" value="1"/>
</dbReference>
<feature type="transmembrane region" description="Helical" evidence="6">
    <location>
        <begin position="379"/>
        <end position="399"/>
    </location>
</feature>
<feature type="transmembrane region" description="Helical" evidence="6">
    <location>
        <begin position="676"/>
        <end position="696"/>
    </location>
</feature>
<feature type="chain" id="PRO_5007599199" evidence="7">
    <location>
        <begin position="24"/>
        <end position="770"/>
    </location>
</feature>
<evidence type="ECO:0000256" key="2">
    <source>
        <dbReference type="ARBA" id="ARBA00006939"/>
    </source>
</evidence>
<evidence type="ECO:0000313" key="8">
    <source>
        <dbReference type="EMBL" id="KZC05644.1"/>
    </source>
</evidence>
<dbReference type="PANTHER" id="PTHR12191:SF37">
    <property type="entry name" value="ZINC TRANSPORTER FOI"/>
    <property type="match status" value="1"/>
</dbReference>
<dbReference type="PANTHER" id="PTHR12191">
    <property type="entry name" value="SOLUTE CARRIER FAMILY 39"/>
    <property type="match status" value="1"/>
</dbReference>
<gene>
    <name evidence="8" type="ORF">WN55_04584</name>
</gene>
<dbReference type="Proteomes" id="UP000076502">
    <property type="component" value="Unassembled WGS sequence"/>
</dbReference>
<keyword evidence="9" id="KW-1185">Reference proteome</keyword>
<feature type="transmembrane region" description="Helical" evidence="6">
    <location>
        <begin position="436"/>
        <end position="456"/>
    </location>
</feature>
<protein>
    <submittedName>
        <fullName evidence="8">Zinc transporter foi</fullName>
    </submittedName>
</protein>